<feature type="region of interest" description="Disordered" evidence="7">
    <location>
        <begin position="454"/>
        <end position="584"/>
    </location>
</feature>
<evidence type="ECO:0000256" key="7">
    <source>
        <dbReference type="SAM" id="MobiDB-lite"/>
    </source>
</evidence>
<dbReference type="EMBL" id="CAXHTA020000008">
    <property type="protein sequence ID" value="CAL5223063.1"/>
    <property type="molecule type" value="Genomic_DNA"/>
</dbReference>
<keyword evidence="8" id="KW-0812">Transmembrane</keyword>
<dbReference type="Gene3D" id="1.10.510.10">
    <property type="entry name" value="Transferase(Phosphotransferase) domain 1"/>
    <property type="match status" value="1"/>
</dbReference>
<protein>
    <submittedName>
        <fullName evidence="11">G5521 protein</fullName>
    </submittedName>
</protein>
<dbReference type="PROSITE" id="PS00108">
    <property type="entry name" value="PROTEIN_KINASE_ST"/>
    <property type="match status" value="1"/>
</dbReference>
<dbReference type="PROSITE" id="PS00107">
    <property type="entry name" value="PROTEIN_KINASE_ATP"/>
    <property type="match status" value="1"/>
</dbReference>
<dbReference type="PANTHER" id="PTHR44329:SF214">
    <property type="entry name" value="PROTEIN KINASE DOMAIN-CONTAINING PROTEIN"/>
    <property type="match status" value="1"/>
</dbReference>
<dbReference type="SMART" id="SM00220">
    <property type="entry name" value="S_TKc"/>
    <property type="match status" value="1"/>
</dbReference>
<keyword evidence="2" id="KW-0808">Transferase</keyword>
<organism evidence="11 12">
    <name type="scientific">Coccomyxa viridis</name>
    <dbReference type="NCBI Taxonomy" id="1274662"/>
    <lineage>
        <taxon>Eukaryota</taxon>
        <taxon>Viridiplantae</taxon>
        <taxon>Chlorophyta</taxon>
        <taxon>core chlorophytes</taxon>
        <taxon>Trebouxiophyceae</taxon>
        <taxon>Trebouxiophyceae incertae sedis</taxon>
        <taxon>Coccomyxaceae</taxon>
        <taxon>Coccomyxa</taxon>
    </lineage>
</organism>
<sequence>MKAMPGPDSIWTTLLAALLLTCSSQPAAAQRSVPVTTTQDFANALQDQTITEIILDPSGTGVGGGTFALRGDLWVQNTFDIKPGRDLTVRSVNGNPTMLDLGGIPSILEIRANGTLELRDMLLKNVATEDQLQASNQSYLRPDFSRVSGMLAWPSFYAEPGASLRIYNTTQYFLSYTIFFRPDCNFNQAVTPPDDQKVIVVRGQQTYSYSAAGYTMLAESHLFHARYPVLTYRNNNQLEGFMDVYSENSYGVCVPANSSANEVIIGMARAAALASSGNGNRQTAVTIASVVGAVVGAVLIAGVLGLIFWVRRRRRQESIRDLSDLGALPHQGEGAPMLGAPSVAPSGSTSNMQMESHLLQHHRLRRLGALDEEQVEVGPLLGRGSFGRVYKGRWRSTLVAIKVVEHSPGARESLSLAEQKIEREALLATSLSHPNIIATFKICTMTAGSAVGQKKMTGSGTLSLRRPSDQPSNNQRQSNQKGSYESLSGAGNRAQRSAAASPSSSRQGLASPRAAQQQRQPTIGGESAGGQPRMRELGSGNSEGRPSSQPSSQPGSRNEGRPPSRPSSQVGSKNKGSGDSFDPTTAFVVELPKSDVAVAEEQKKGSDSAINNGGKRPGLVGASPTPEDIEMTERELEAEDEEAAIEERMSRLLETWCLMEYAEKGSLADALRTGRLRRPGGFPELGVIIACLQDIASGMEYLHSAGILHGDLKPANVLLKSTSADRRGFLCKLCDFGMSRLLDATHATHVSTQTYGTMPYMPPELLAQSQLTPKADVYSFGVVMWELLSGQMPFANLTVGQVFFAVVHEKTRPPLDMLDKARQDCPEDEQVMLNKYEALMTSCWAEAPADRPTFPQIVSELGTFRAKISMRLSSRNSETSGLRKISSLRSGVASPNGAVGSPFQPASQKATPSSGPSSPPADASGLNLLRSPSFQKKERAGQGLSDGLPPAGPNQSSGANLERDPVSIIAKSTSLRDHVPISRAQLLGGLGEGGNSGSPRSAGKNSLSLKDLPDSVRARLAASQEAAAAASNGSNDSGQVLGRQPLAKKSSPVVAERSFSF</sequence>
<feature type="region of interest" description="Disordered" evidence="7">
    <location>
        <begin position="986"/>
        <end position="1011"/>
    </location>
</feature>
<feature type="compositionally biased region" description="Polar residues" evidence="7">
    <location>
        <begin position="469"/>
        <end position="486"/>
    </location>
</feature>
<evidence type="ECO:0000256" key="8">
    <source>
        <dbReference type="SAM" id="Phobius"/>
    </source>
</evidence>
<feature type="domain" description="Protein kinase" evidence="10">
    <location>
        <begin position="375"/>
        <end position="864"/>
    </location>
</feature>
<feature type="signal peptide" evidence="9">
    <location>
        <begin position="1"/>
        <end position="29"/>
    </location>
</feature>
<keyword evidence="9" id="KW-0732">Signal</keyword>
<dbReference type="PROSITE" id="PS50011">
    <property type="entry name" value="PROTEIN_KINASE_DOM"/>
    <property type="match status" value="1"/>
</dbReference>
<dbReference type="SUPFAM" id="SSF56112">
    <property type="entry name" value="Protein kinase-like (PK-like)"/>
    <property type="match status" value="1"/>
</dbReference>
<keyword evidence="3 6" id="KW-0547">Nucleotide-binding</keyword>
<comment type="caution">
    <text evidence="11">The sequence shown here is derived from an EMBL/GenBank/DDBJ whole genome shotgun (WGS) entry which is preliminary data.</text>
</comment>
<feature type="compositionally biased region" description="Polar residues" evidence="7">
    <location>
        <begin position="566"/>
        <end position="577"/>
    </location>
</feature>
<dbReference type="PANTHER" id="PTHR44329">
    <property type="entry name" value="SERINE/THREONINE-PROTEIN KINASE TNNI3K-RELATED"/>
    <property type="match status" value="1"/>
</dbReference>
<dbReference type="InterPro" id="IPR008271">
    <property type="entry name" value="Ser/Thr_kinase_AS"/>
</dbReference>
<evidence type="ECO:0000256" key="4">
    <source>
        <dbReference type="ARBA" id="ARBA00022777"/>
    </source>
</evidence>
<evidence type="ECO:0000259" key="10">
    <source>
        <dbReference type="PROSITE" id="PS50011"/>
    </source>
</evidence>
<keyword evidence="1" id="KW-0723">Serine/threonine-protein kinase</keyword>
<name>A0ABP1FXY4_9CHLO</name>
<evidence type="ECO:0000256" key="3">
    <source>
        <dbReference type="ARBA" id="ARBA00022741"/>
    </source>
</evidence>
<evidence type="ECO:0000256" key="2">
    <source>
        <dbReference type="ARBA" id="ARBA00022679"/>
    </source>
</evidence>
<dbReference type="InterPro" id="IPR017441">
    <property type="entry name" value="Protein_kinase_ATP_BS"/>
</dbReference>
<keyword evidence="12" id="KW-1185">Reference proteome</keyword>
<evidence type="ECO:0000256" key="9">
    <source>
        <dbReference type="SAM" id="SignalP"/>
    </source>
</evidence>
<evidence type="ECO:0000256" key="5">
    <source>
        <dbReference type="ARBA" id="ARBA00022840"/>
    </source>
</evidence>
<feature type="transmembrane region" description="Helical" evidence="8">
    <location>
        <begin position="285"/>
        <end position="310"/>
    </location>
</feature>
<feature type="compositionally biased region" description="Low complexity" evidence="7">
    <location>
        <begin position="493"/>
        <end position="521"/>
    </location>
</feature>
<dbReference type="InterPro" id="IPR001245">
    <property type="entry name" value="Ser-Thr/Tyr_kinase_cat_dom"/>
</dbReference>
<keyword evidence="8" id="KW-1133">Transmembrane helix</keyword>
<accession>A0ABP1FXY4</accession>
<dbReference type="Gene3D" id="3.30.200.20">
    <property type="entry name" value="Phosphorylase Kinase, domain 1"/>
    <property type="match status" value="1"/>
</dbReference>
<evidence type="ECO:0000256" key="1">
    <source>
        <dbReference type="ARBA" id="ARBA00022527"/>
    </source>
</evidence>
<feature type="region of interest" description="Disordered" evidence="7">
    <location>
        <begin position="1023"/>
        <end position="1061"/>
    </location>
</feature>
<gene>
    <name evidence="11" type="primary">g5521</name>
    <name evidence="11" type="ORF">VP750_LOCUS4722</name>
</gene>
<feature type="compositionally biased region" description="Low complexity" evidence="7">
    <location>
        <begin position="544"/>
        <end position="557"/>
    </location>
</feature>
<dbReference type="Proteomes" id="UP001497392">
    <property type="component" value="Unassembled WGS sequence"/>
</dbReference>
<feature type="compositionally biased region" description="Polar residues" evidence="7">
    <location>
        <begin position="997"/>
        <end position="1008"/>
    </location>
</feature>
<keyword evidence="4" id="KW-0418">Kinase</keyword>
<feature type="region of interest" description="Disordered" evidence="7">
    <location>
        <begin position="873"/>
        <end position="963"/>
    </location>
</feature>
<evidence type="ECO:0000313" key="11">
    <source>
        <dbReference type="EMBL" id="CAL5223063.1"/>
    </source>
</evidence>
<reference evidence="11 12" key="1">
    <citation type="submission" date="2024-06" db="EMBL/GenBank/DDBJ databases">
        <authorList>
            <person name="Kraege A."/>
            <person name="Thomma B."/>
        </authorList>
    </citation>
    <scope>NUCLEOTIDE SEQUENCE [LARGE SCALE GENOMIC DNA]</scope>
</reference>
<feature type="region of interest" description="Disordered" evidence="7">
    <location>
        <begin position="598"/>
        <end position="627"/>
    </location>
</feature>
<feature type="chain" id="PRO_5045274596" evidence="9">
    <location>
        <begin position="30"/>
        <end position="1061"/>
    </location>
</feature>
<dbReference type="InterPro" id="IPR051681">
    <property type="entry name" value="Ser/Thr_Kinases-Pseudokinases"/>
</dbReference>
<dbReference type="InterPro" id="IPR011009">
    <property type="entry name" value="Kinase-like_dom_sf"/>
</dbReference>
<evidence type="ECO:0000313" key="12">
    <source>
        <dbReference type="Proteomes" id="UP001497392"/>
    </source>
</evidence>
<dbReference type="InterPro" id="IPR000719">
    <property type="entry name" value="Prot_kinase_dom"/>
</dbReference>
<keyword evidence="5 6" id="KW-0067">ATP-binding</keyword>
<keyword evidence="8" id="KW-0472">Membrane</keyword>
<feature type="binding site" evidence="6">
    <location>
        <position position="402"/>
    </location>
    <ligand>
        <name>ATP</name>
        <dbReference type="ChEBI" id="CHEBI:30616"/>
    </ligand>
</feature>
<dbReference type="Pfam" id="PF07714">
    <property type="entry name" value="PK_Tyr_Ser-Thr"/>
    <property type="match status" value="2"/>
</dbReference>
<evidence type="ECO:0000256" key="6">
    <source>
        <dbReference type="PROSITE-ProRule" id="PRU10141"/>
    </source>
</evidence>
<proteinExistence type="predicted"/>